<organism evidence="2 3">
    <name type="scientific">Candidatus Odoribacter faecigallinarum</name>
    <dbReference type="NCBI Taxonomy" id="2838706"/>
    <lineage>
        <taxon>Bacteria</taxon>
        <taxon>Pseudomonadati</taxon>
        <taxon>Bacteroidota</taxon>
        <taxon>Bacteroidia</taxon>
        <taxon>Bacteroidales</taxon>
        <taxon>Odoribacteraceae</taxon>
        <taxon>Odoribacter</taxon>
    </lineage>
</organism>
<dbReference type="EMBL" id="DXFT01000054">
    <property type="protein sequence ID" value="HIX03001.1"/>
    <property type="molecule type" value="Genomic_DNA"/>
</dbReference>
<sequence length="266" mass="30784">MIKRWLYGVIPHVFTSVFNPASEKLAYYDILRKEGYSHFPYPFAKAYLELPVEVMDDPQKGLPYVLHDGNKRLYYPREWTPERIRKNYRSLRIEQDPRHAHHYIDNRAELRGRTLLDVGAAEGIFSLDVIEEVKAVYLFECEKQWIEALHATFEPWAEKVTIVQKFVGNSNDATHTTLDRFAEEQQLQSPVFLKMDIEGAECEALIGGGDFTVYQQLGVCHLRLSPQGGRTGYCLVSHQTRMPLQTPGRIHILQASPAARRHSWQQ</sequence>
<keyword evidence="2" id="KW-0489">Methyltransferase</keyword>
<keyword evidence="2" id="KW-0808">Transferase</keyword>
<evidence type="ECO:0000313" key="2">
    <source>
        <dbReference type="EMBL" id="HIX03001.1"/>
    </source>
</evidence>
<dbReference type="AlphaFoldDB" id="A0A9D1UZ03"/>
<evidence type="ECO:0000259" key="1">
    <source>
        <dbReference type="Pfam" id="PF05050"/>
    </source>
</evidence>
<evidence type="ECO:0000313" key="3">
    <source>
        <dbReference type="Proteomes" id="UP000824202"/>
    </source>
</evidence>
<accession>A0A9D1UZ03</accession>
<comment type="caution">
    <text evidence="2">The sequence shown here is derived from an EMBL/GenBank/DDBJ whole genome shotgun (WGS) entry which is preliminary data.</text>
</comment>
<dbReference type="InterPro" id="IPR029063">
    <property type="entry name" value="SAM-dependent_MTases_sf"/>
</dbReference>
<protein>
    <submittedName>
        <fullName evidence="2">FkbM family methyltransferase</fullName>
    </submittedName>
</protein>
<name>A0A9D1UZ03_9BACT</name>
<feature type="domain" description="Methyltransferase FkbM" evidence="1">
    <location>
        <begin position="155"/>
        <end position="215"/>
    </location>
</feature>
<dbReference type="Pfam" id="PF05050">
    <property type="entry name" value="Methyltransf_21"/>
    <property type="match status" value="1"/>
</dbReference>
<reference evidence="2" key="1">
    <citation type="journal article" date="2021" name="PeerJ">
        <title>Extensive microbial diversity within the chicken gut microbiome revealed by metagenomics and culture.</title>
        <authorList>
            <person name="Gilroy R."/>
            <person name="Ravi A."/>
            <person name="Getino M."/>
            <person name="Pursley I."/>
            <person name="Horton D.L."/>
            <person name="Alikhan N.F."/>
            <person name="Baker D."/>
            <person name="Gharbi K."/>
            <person name="Hall N."/>
            <person name="Watson M."/>
            <person name="Adriaenssens E.M."/>
            <person name="Foster-Nyarko E."/>
            <person name="Jarju S."/>
            <person name="Secka A."/>
            <person name="Antonio M."/>
            <person name="Oren A."/>
            <person name="Chaudhuri R.R."/>
            <person name="La Ragione R."/>
            <person name="Hildebrand F."/>
            <person name="Pallen M.J."/>
        </authorList>
    </citation>
    <scope>NUCLEOTIDE SEQUENCE</scope>
    <source>
        <strain evidence="2">23274</strain>
    </source>
</reference>
<dbReference type="SUPFAM" id="SSF53335">
    <property type="entry name" value="S-adenosyl-L-methionine-dependent methyltransferases"/>
    <property type="match status" value="1"/>
</dbReference>
<reference evidence="2" key="2">
    <citation type="submission" date="2021-04" db="EMBL/GenBank/DDBJ databases">
        <authorList>
            <person name="Gilroy R."/>
        </authorList>
    </citation>
    <scope>NUCLEOTIDE SEQUENCE</scope>
    <source>
        <strain evidence="2">23274</strain>
    </source>
</reference>
<dbReference type="Gene3D" id="3.40.50.150">
    <property type="entry name" value="Vaccinia Virus protein VP39"/>
    <property type="match status" value="2"/>
</dbReference>
<dbReference type="GO" id="GO:0032259">
    <property type="term" value="P:methylation"/>
    <property type="evidence" value="ECO:0007669"/>
    <property type="project" value="UniProtKB-KW"/>
</dbReference>
<dbReference type="GO" id="GO:0008168">
    <property type="term" value="F:methyltransferase activity"/>
    <property type="evidence" value="ECO:0007669"/>
    <property type="project" value="UniProtKB-KW"/>
</dbReference>
<dbReference type="InterPro" id="IPR006342">
    <property type="entry name" value="FkbM_mtfrase"/>
</dbReference>
<proteinExistence type="predicted"/>
<dbReference type="Proteomes" id="UP000824202">
    <property type="component" value="Unassembled WGS sequence"/>
</dbReference>
<gene>
    <name evidence="2" type="ORF">H9863_02640</name>
</gene>